<keyword evidence="12" id="KW-1185">Reference proteome</keyword>
<keyword evidence="8" id="KW-1133">Transmembrane helix</keyword>
<evidence type="ECO:0000256" key="1">
    <source>
        <dbReference type="ARBA" id="ARBA00004236"/>
    </source>
</evidence>
<dbReference type="PROSITE" id="PS50111">
    <property type="entry name" value="CHEMOTAXIS_TRANSDUC_2"/>
    <property type="match status" value="1"/>
</dbReference>
<evidence type="ECO:0000313" key="11">
    <source>
        <dbReference type="EMBL" id="MDL4839158.1"/>
    </source>
</evidence>
<dbReference type="RefSeq" id="WP_285930004.1">
    <property type="nucleotide sequence ID" value="NZ_JASTZU010000011.1"/>
</dbReference>
<gene>
    <name evidence="11" type="ORF">QQS35_01610</name>
</gene>
<keyword evidence="4 6" id="KW-0807">Transducer</keyword>
<dbReference type="SUPFAM" id="SSF58104">
    <property type="entry name" value="Methyl-accepting chemotaxis protein (MCP) signaling domain"/>
    <property type="match status" value="1"/>
</dbReference>
<feature type="transmembrane region" description="Helical" evidence="8">
    <location>
        <begin position="48"/>
        <end position="70"/>
    </location>
</feature>
<evidence type="ECO:0000256" key="6">
    <source>
        <dbReference type="PROSITE-ProRule" id="PRU00284"/>
    </source>
</evidence>
<evidence type="ECO:0000256" key="8">
    <source>
        <dbReference type="SAM" id="Phobius"/>
    </source>
</evidence>
<reference evidence="11 12" key="1">
    <citation type="submission" date="2023-06" db="EMBL/GenBank/DDBJ databases">
        <title>Aquibacillus rhizosphaerae LR5S19.</title>
        <authorList>
            <person name="Sun J.-Q."/>
        </authorList>
    </citation>
    <scope>NUCLEOTIDE SEQUENCE [LARGE SCALE GENOMIC DNA]</scope>
    <source>
        <strain evidence="11 12">LR5S19</strain>
    </source>
</reference>
<evidence type="ECO:0000256" key="7">
    <source>
        <dbReference type="SAM" id="MobiDB-lite"/>
    </source>
</evidence>
<proteinExistence type="inferred from homology"/>
<feature type="compositionally biased region" description="Polar residues" evidence="7">
    <location>
        <begin position="179"/>
        <end position="194"/>
    </location>
</feature>
<evidence type="ECO:0000259" key="9">
    <source>
        <dbReference type="PROSITE" id="PS50111"/>
    </source>
</evidence>
<sequence length="431" mass="46980">MENRSRLNLRLKLVIFTTLLAIVTYSTSAIFIYLVFNQVESYIGISETQFVLITLVLGIIWSGILAFFAARFITKPLIKLEEVASKAADGDLQQEIELPKSMDEIGLLTVAFSKMLTNLKGIIGNIDANFEQTNKSVHEIKEAASRSASQTSLIEQTVMQISAGAEESSKSIQRTAESIDKSTQIASQVSQKANTSKHKSDAMMKDLDSGKEVIHSLISGVNALAENQEASLKDVEQLSQNATEVENIITMVGDIAEQTNLLALNASIEAARAGEHGKGFAVVAEEVRKLADQSTQAVQGISDLIKNMQQDVTQVVTKMTEQVNHTRDEAKKGENTNQVIQNMSTSVGEVVGTIEEIATLVDKQLIEIKATSKQSQEVSAIAEETSAGAQQMSASVQEQTAVSEHLEELAITLEDHAQVLKKQIRRFKLTS</sequence>
<dbReference type="CDD" id="cd06225">
    <property type="entry name" value="HAMP"/>
    <property type="match status" value="1"/>
</dbReference>
<keyword evidence="2" id="KW-1003">Cell membrane</keyword>
<comment type="similarity">
    <text evidence="5">Belongs to the methyl-accepting chemotaxis (MCP) protein family.</text>
</comment>
<accession>A0ABT7L080</accession>
<comment type="subcellular location">
    <subcellularLocation>
        <location evidence="1">Cell membrane</location>
    </subcellularLocation>
</comment>
<dbReference type="SMART" id="SM00283">
    <property type="entry name" value="MA"/>
    <property type="match status" value="1"/>
</dbReference>
<organism evidence="11 12">
    <name type="scientific">Aquibacillus rhizosphaerae</name>
    <dbReference type="NCBI Taxonomy" id="3051431"/>
    <lineage>
        <taxon>Bacteria</taxon>
        <taxon>Bacillati</taxon>
        <taxon>Bacillota</taxon>
        <taxon>Bacilli</taxon>
        <taxon>Bacillales</taxon>
        <taxon>Bacillaceae</taxon>
        <taxon>Aquibacillus</taxon>
    </lineage>
</organism>
<feature type="domain" description="HAMP" evidence="10">
    <location>
        <begin position="71"/>
        <end position="124"/>
    </location>
</feature>
<dbReference type="Pfam" id="PF00672">
    <property type="entry name" value="HAMP"/>
    <property type="match status" value="1"/>
</dbReference>
<feature type="transmembrane region" description="Helical" evidence="8">
    <location>
        <begin position="12"/>
        <end position="36"/>
    </location>
</feature>
<keyword evidence="3 8" id="KW-0472">Membrane</keyword>
<keyword evidence="8" id="KW-0812">Transmembrane</keyword>
<dbReference type="PANTHER" id="PTHR32089">
    <property type="entry name" value="METHYL-ACCEPTING CHEMOTAXIS PROTEIN MCPB"/>
    <property type="match status" value="1"/>
</dbReference>
<evidence type="ECO:0000256" key="2">
    <source>
        <dbReference type="ARBA" id="ARBA00022475"/>
    </source>
</evidence>
<dbReference type="Proteomes" id="UP001235343">
    <property type="component" value="Unassembled WGS sequence"/>
</dbReference>
<dbReference type="PROSITE" id="PS50885">
    <property type="entry name" value="HAMP"/>
    <property type="match status" value="1"/>
</dbReference>
<dbReference type="EMBL" id="JASTZU010000011">
    <property type="protein sequence ID" value="MDL4839158.1"/>
    <property type="molecule type" value="Genomic_DNA"/>
</dbReference>
<evidence type="ECO:0000256" key="4">
    <source>
        <dbReference type="ARBA" id="ARBA00023224"/>
    </source>
</evidence>
<evidence type="ECO:0000256" key="3">
    <source>
        <dbReference type="ARBA" id="ARBA00023136"/>
    </source>
</evidence>
<evidence type="ECO:0000256" key="5">
    <source>
        <dbReference type="ARBA" id="ARBA00029447"/>
    </source>
</evidence>
<protein>
    <submittedName>
        <fullName evidence="11">Methyl-accepting chemotaxis protein</fullName>
    </submittedName>
</protein>
<evidence type="ECO:0000259" key="10">
    <source>
        <dbReference type="PROSITE" id="PS50885"/>
    </source>
</evidence>
<dbReference type="InterPro" id="IPR003660">
    <property type="entry name" value="HAMP_dom"/>
</dbReference>
<dbReference type="InterPro" id="IPR004089">
    <property type="entry name" value="MCPsignal_dom"/>
</dbReference>
<comment type="caution">
    <text evidence="11">The sequence shown here is derived from an EMBL/GenBank/DDBJ whole genome shotgun (WGS) entry which is preliminary data.</text>
</comment>
<dbReference type="SMART" id="SM00304">
    <property type="entry name" value="HAMP"/>
    <property type="match status" value="1"/>
</dbReference>
<dbReference type="Pfam" id="PF00015">
    <property type="entry name" value="MCPsignal"/>
    <property type="match status" value="1"/>
</dbReference>
<name>A0ABT7L080_9BACI</name>
<feature type="region of interest" description="Disordered" evidence="7">
    <location>
        <begin position="179"/>
        <end position="200"/>
    </location>
</feature>
<evidence type="ECO:0000313" key="12">
    <source>
        <dbReference type="Proteomes" id="UP001235343"/>
    </source>
</evidence>
<dbReference type="Gene3D" id="1.10.287.950">
    <property type="entry name" value="Methyl-accepting chemotaxis protein"/>
    <property type="match status" value="1"/>
</dbReference>
<dbReference type="PANTHER" id="PTHR32089:SF112">
    <property type="entry name" value="LYSOZYME-LIKE PROTEIN-RELATED"/>
    <property type="match status" value="1"/>
</dbReference>
<feature type="domain" description="Methyl-accepting transducer" evidence="9">
    <location>
        <begin position="143"/>
        <end position="393"/>
    </location>
</feature>